<accession>A0AAN7X8L9</accession>
<gene>
    <name evidence="2" type="ORF">PBY51_010339</name>
</gene>
<proteinExistence type="predicted"/>
<feature type="chain" id="PRO_5043051650" evidence="1">
    <location>
        <begin position="19"/>
        <end position="84"/>
    </location>
</feature>
<dbReference type="Proteomes" id="UP001346869">
    <property type="component" value="Unassembled WGS sequence"/>
</dbReference>
<dbReference type="EMBL" id="JAUZQC010000016">
    <property type="protein sequence ID" value="KAK5857072.1"/>
    <property type="molecule type" value="Genomic_DNA"/>
</dbReference>
<sequence length="84" mass="9585">MAIVIGLCMTHRWLMVFSHSTVEISDLCAPSGQLLSLLLCDYINPHSYRPQLHDKEKPFSLPAWTCGMICGWLWRALVLSDGYF</sequence>
<keyword evidence="1" id="KW-0732">Signal</keyword>
<protein>
    <submittedName>
        <fullName evidence="2">Uncharacterized protein</fullName>
    </submittedName>
</protein>
<dbReference type="AlphaFoldDB" id="A0AAN7X8L9"/>
<feature type="signal peptide" evidence="1">
    <location>
        <begin position="1"/>
        <end position="18"/>
    </location>
</feature>
<evidence type="ECO:0000313" key="3">
    <source>
        <dbReference type="Proteomes" id="UP001346869"/>
    </source>
</evidence>
<reference evidence="2 3" key="2">
    <citation type="journal article" date="2023" name="Mol. Biol. Evol.">
        <title>Genomics of Secondarily Temperate Adaptation in the Only Non-Antarctic Icefish.</title>
        <authorList>
            <person name="Rivera-Colon A.G."/>
            <person name="Rayamajhi N."/>
            <person name="Minhas B.F."/>
            <person name="Madrigal G."/>
            <person name="Bilyk K.T."/>
            <person name="Yoon V."/>
            <person name="Hune M."/>
            <person name="Gregory S."/>
            <person name="Cheng C.H.C."/>
            <person name="Catchen J.M."/>
        </authorList>
    </citation>
    <scope>NUCLEOTIDE SEQUENCE [LARGE SCALE GENOMIC DNA]</scope>
    <source>
        <strain evidence="2">JMC-PN-2008</strain>
    </source>
</reference>
<evidence type="ECO:0000313" key="2">
    <source>
        <dbReference type="EMBL" id="KAK5857072.1"/>
    </source>
</evidence>
<evidence type="ECO:0000256" key="1">
    <source>
        <dbReference type="SAM" id="SignalP"/>
    </source>
</evidence>
<name>A0AAN7X8L9_ELEMC</name>
<keyword evidence="3" id="KW-1185">Reference proteome</keyword>
<comment type="caution">
    <text evidence="2">The sequence shown here is derived from an EMBL/GenBank/DDBJ whole genome shotgun (WGS) entry which is preliminary data.</text>
</comment>
<reference evidence="2 3" key="1">
    <citation type="journal article" date="2023" name="Genes (Basel)">
        <title>Chromosome-Level Genome Assembly and Circadian Gene Repertoire of the Patagonia Blennie Eleginops maclovinus-The Closest Ancestral Proxy of Antarctic Cryonotothenioids.</title>
        <authorList>
            <person name="Cheng C.C."/>
            <person name="Rivera-Colon A.G."/>
            <person name="Minhas B.F."/>
            <person name="Wilson L."/>
            <person name="Rayamajhi N."/>
            <person name="Vargas-Chacoff L."/>
            <person name="Catchen J.M."/>
        </authorList>
    </citation>
    <scope>NUCLEOTIDE SEQUENCE [LARGE SCALE GENOMIC DNA]</scope>
    <source>
        <strain evidence="2">JMC-PN-2008</strain>
    </source>
</reference>
<organism evidence="2 3">
    <name type="scientific">Eleginops maclovinus</name>
    <name type="common">Patagonian blennie</name>
    <name type="synonym">Eleginus maclovinus</name>
    <dbReference type="NCBI Taxonomy" id="56733"/>
    <lineage>
        <taxon>Eukaryota</taxon>
        <taxon>Metazoa</taxon>
        <taxon>Chordata</taxon>
        <taxon>Craniata</taxon>
        <taxon>Vertebrata</taxon>
        <taxon>Euteleostomi</taxon>
        <taxon>Actinopterygii</taxon>
        <taxon>Neopterygii</taxon>
        <taxon>Teleostei</taxon>
        <taxon>Neoteleostei</taxon>
        <taxon>Acanthomorphata</taxon>
        <taxon>Eupercaria</taxon>
        <taxon>Perciformes</taxon>
        <taxon>Notothenioidei</taxon>
        <taxon>Eleginopidae</taxon>
        <taxon>Eleginops</taxon>
    </lineage>
</organism>